<dbReference type="SUPFAM" id="SSF53448">
    <property type="entry name" value="Nucleotide-diphospho-sugar transferases"/>
    <property type="match status" value="1"/>
</dbReference>
<evidence type="ECO:0000256" key="1">
    <source>
        <dbReference type="ARBA" id="ARBA00001936"/>
    </source>
</evidence>
<dbReference type="GeneID" id="31367018"/>
<dbReference type="PANTHER" id="PTHR10468:SF0">
    <property type="entry name" value="ALPHA-1,3-MANNOSYL-GLYCOPROTEIN 2-BETA-N-ACETYLGLUCOSAMINYLTRANSFERASE"/>
    <property type="match status" value="1"/>
</dbReference>
<dbReference type="Proteomes" id="UP000001396">
    <property type="component" value="Unassembled WGS sequence"/>
</dbReference>
<dbReference type="PANTHER" id="PTHR10468">
    <property type="entry name" value="PROTEIN O-LINKED-MANNOSE BETA-1,2-N-ACETYLGLUCOSAMINYLTRANSFERASE 1/ALPHA-1,3-MANNOSYL-GLYCOPROTEIN 2-BETA-N-ACETYLGLUCOSAMINYLTRANSFERASE"/>
    <property type="match status" value="1"/>
</dbReference>
<dbReference type="UniPathway" id="UPA00378"/>
<evidence type="ECO:0000256" key="4">
    <source>
        <dbReference type="ARBA" id="ARBA00006492"/>
    </source>
</evidence>
<comment type="catalytic activity">
    <reaction evidence="16">
        <text>N(4)-(alpha-D-Man-(1-&gt;3)-[alpha-D-Man-(1-&gt;3)-[alpha-D-Man-(1-&gt;6)]-alpha-D-Man-(1-&gt;6)]-beta-D-Man-(1-&gt;4)-beta-D-GlcNAc-(1-&gt;4)-beta-D-GlcNAc)-L-asparaginyl-[protein] (N-glucan mannose isomer 5A1,2) + UDP-N-acetyl-alpha-D-glucosamine = N(4)-{beta-D-GlcNAc-(1-&gt;2)-alpha-D-Man-(1-&gt;3)-[alpha-D-Man-(1-&gt;3)-[alpha-D-Man-(1-&gt;6)]-alpha-D-Man-(1-&gt;6)]-beta-D-Man-(1-&gt;4)-beta-D-GlcNAc-(1-&gt;4)-beta-D-GlcNAc}-L-asparaginyl-[protein] + UDP + H(+)</text>
        <dbReference type="Rhea" id="RHEA:11456"/>
        <dbReference type="Rhea" id="RHEA-COMP:14367"/>
        <dbReference type="Rhea" id="RHEA-COMP:14368"/>
        <dbReference type="ChEBI" id="CHEBI:15378"/>
        <dbReference type="ChEBI" id="CHEBI:57705"/>
        <dbReference type="ChEBI" id="CHEBI:58223"/>
        <dbReference type="ChEBI" id="CHEBI:59087"/>
        <dbReference type="ChEBI" id="CHEBI:60625"/>
        <dbReference type="EC" id="2.4.1.101"/>
    </reaction>
</comment>
<evidence type="ECO:0000256" key="6">
    <source>
        <dbReference type="ARBA" id="ARBA00022679"/>
    </source>
</evidence>
<dbReference type="GO" id="GO:0000139">
    <property type="term" value="C:Golgi membrane"/>
    <property type="evidence" value="ECO:0007669"/>
    <property type="project" value="UniProtKB-SubCell"/>
</dbReference>
<dbReference type="OMA" id="GSQSPRC"/>
<keyword evidence="11" id="KW-0333">Golgi apparatus</keyword>
<keyword evidence="13" id="KW-0464">Manganese</keyword>
<accession>D3BVF9</accession>
<dbReference type="InterPro" id="IPR004139">
    <property type="entry name" value="Glyco_trans_13"/>
</dbReference>
<proteinExistence type="inferred from homology"/>
<dbReference type="Pfam" id="PF03071">
    <property type="entry name" value="GNT-I"/>
    <property type="match status" value="1"/>
</dbReference>
<dbReference type="FunCoup" id="D3BVF9">
    <property type="interactions" value="167"/>
</dbReference>
<feature type="chain" id="PRO_5003041640" description="alpha-1,3-mannosyl-glycoprotein 2-beta-N-acetylglucosaminyltransferase" evidence="17">
    <location>
        <begin position="25"/>
        <end position="452"/>
    </location>
</feature>
<evidence type="ECO:0000256" key="17">
    <source>
        <dbReference type="SAM" id="SignalP"/>
    </source>
</evidence>
<evidence type="ECO:0000256" key="16">
    <source>
        <dbReference type="ARBA" id="ARBA00049421"/>
    </source>
</evidence>
<dbReference type="InterPro" id="IPR052261">
    <property type="entry name" value="Glycosyltransferase_13"/>
</dbReference>
<dbReference type="InterPro" id="IPR029044">
    <property type="entry name" value="Nucleotide-diphossugar_trans"/>
</dbReference>
<comment type="caution">
    <text evidence="18">The sequence shown here is derived from an EMBL/GenBank/DDBJ whole genome shotgun (WGS) entry which is preliminary data.</text>
</comment>
<evidence type="ECO:0000256" key="5">
    <source>
        <dbReference type="ARBA" id="ARBA00022676"/>
    </source>
</evidence>
<keyword evidence="5" id="KW-0328">Glycosyltransferase</keyword>
<evidence type="ECO:0000313" key="19">
    <source>
        <dbReference type="Proteomes" id="UP000001396"/>
    </source>
</evidence>
<keyword evidence="17" id="KW-0732">Signal</keyword>
<gene>
    <name evidence="18" type="ORF">PPL_11550</name>
</gene>
<evidence type="ECO:0000256" key="15">
    <source>
        <dbReference type="ARBA" id="ARBA00041712"/>
    </source>
</evidence>
<comment type="similarity">
    <text evidence="4">Belongs to the glycosyltransferase 13 family.</text>
</comment>
<keyword evidence="6" id="KW-0808">Transferase</keyword>
<keyword evidence="7" id="KW-0812">Transmembrane</keyword>
<keyword evidence="19" id="KW-1185">Reference proteome</keyword>
<comment type="cofactor">
    <cofactor evidence="1">
        <name>Mn(2+)</name>
        <dbReference type="ChEBI" id="CHEBI:29035"/>
    </cofactor>
</comment>
<dbReference type="AlphaFoldDB" id="D3BVF9"/>
<keyword evidence="12" id="KW-0472">Membrane</keyword>
<dbReference type="EC" id="2.4.1.101" evidence="14"/>
<reference evidence="18 19" key="1">
    <citation type="journal article" date="2011" name="Genome Res.">
        <title>Phylogeny-wide analysis of social amoeba genomes highlights ancient origins for complex intercellular communication.</title>
        <authorList>
            <person name="Heidel A.J."/>
            <person name="Lawal H.M."/>
            <person name="Felder M."/>
            <person name="Schilde C."/>
            <person name="Helps N.R."/>
            <person name="Tunggal B."/>
            <person name="Rivero F."/>
            <person name="John U."/>
            <person name="Schleicher M."/>
            <person name="Eichinger L."/>
            <person name="Platzer M."/>
            <person name="Noegel A.A."/>
            <person name="Schaap P."/>
            <person name="Gloeckner G."/>
        </authorList>
    </citation>
    <scope>NUCLEOTIDE SEQUENCE [LARGE SCALE GENOMIC DNA]</scope>
    <source>
        <strain evidence="19">ATCC 26659 / Pp 5 / PN500</strain>
    </source>
</reference>
<dbReference type="EMBL" id="ADBJ01000062">
    <property type="protein sequence ID" value="EFA74582.1"/>
    <property type="molecule type" value="Genomic_DNA"/>
</dbReference>
<protein>
    <recommendedName>
        <fullName evidence="14">alpha-1,3-mannosyl-glycoprotein 2-beta-N-acetylglucosaminyltransferase</fullName>
        <ecNumber evidence="14">2.4.1.101</ecNumber>
    </recommendedName>
    <alternativeName>
        <fullName evidence="15">N-glycosyl-oligosaccharide-glycoprotein N-acetylglucosaminyltransferase I</fullName>
    </alternativeName>
</protein>
<organism evidence="18 19">
    <name type="scientific">Heterostelium pallidum (strain ATCC 26659 / Pp 5 / PN500)</name>
    <name type="common">Cellular slime mold</name>
    <name type="synonym">Polysphondylium pallidum</name>
    <dbReference type="NCBI Taxonomy" id="670386"/>
    <lineage>
        <taxon>Eukaryota</taxon>
        <taxon>Amoebozoa</taxon>
        <taxon>Evosea</taxon>
        <taxon>Eumycetozoa</taxon>
        <taxon>Dictyostelia</taxon>
        <taxon>Acytosteliales</taxon>
        <taxon>Acytosteliaceae</taxon>
        <taxon>Heterostelium</taxon>
    </lineage>
</organism>
<evidence type="ECO:0000256" key="2">
    <source>
        <dbReference type="ARBA" id="ARBA00004323"/>
    </source>
</evidence>
<keyword evidence="10" id="KW-1133">Transmembrane helix</keyword>
<evidence type="ECO:0000313" key="18">
    <source>
        <dbReference type="EMBL" id="EFA74582.1"/>
    </source>
</evidence>
<keyword evidence="8" id="KW-0479">Metal-binding</keyword>
<evidence type="ECO:0000256" key="12">
    <source>
        <dbReference type="ARBA" id="ARBA00023136"/>
    </source>
</evidence>
<evidence type="ECO:0000256" key="11">
    <source>
        <dbReference type="ARBA" id="ARBA00023034"/>
    </source>
</evidence>
<dbReference type="RefSeq" id="XP_020426716.1">
    <property type="nucleotide sequence ID" value="XM_020582300.1"/>
</dbReference>
<comment type="subcellular location">
    <subcellularLocation>
        <location evidence="2">Golgi apparatus membrane</location>
        <topology evidence="2">Single-pass type II membrane protein</topology>
    </subcellularLocation>
</comment>
<evidence type="ECO:0000256" key="3">
    <source>
        <dbReference type="ARBA" id="ARBA00004922"/>
    </source>
</evidence>
<comment type="pathway">
    <text evidence="3">Protein modification; protein glycosylation.</text>
</comment>
<dbReference type="Gene3D" id="3.90.550.10">
    <property type="entry name" value="Spore Coat Polysaccharide Biosynthesis Protein SpsA, Chain A"/>
    <property type="match status" value="1"/>
</dbReference>
<feature type="signal peptide" evidence="17">
    <location>
        <begin position="1"/>
        <end position="24"/>
    </location>
</feature>
<keyword evidence="9" id="KW-0735">Signal-anchor</keyword>
<evidence type="ECO:0000256" key="9">
    <source>
        <dbReference type="ARBA" id="ARBA00022968"/>
    </source>
</evidence>
<evidence type="ECO:0000256" key="14">
    <source>
        <dbReference type="ARBA" id="ARBA00038949"/>
    </source>
</evidence>
<name>D3BVF9_HETP5</name>
<sequence length="452" mass="52612">MRLKFKYIVISLFIFLNIVVNCNSSSSKSNIDIINKDSIKYINENEKVEVFKNNNNNNKVILIMIYKRIDDFVKCLQSIHQSNNSNQYHLIITQSIPTDNNREYYDRVEQLVDLHKPNFQSIQHIETKSTSNQTYGNAYNAFRNLIHGLNYTLRSFPNLDSLIIFEEDIEVSKDLFEFFEKSRELINSDATIRFATSAFFLHTTHPQYDWRVDKPIKRKSIRNQLSLDLLNPNELVKVKLQGQIEFKVLAWMAHHSICRQMISDFYEIEDWVFKNGEHLVENKPNTPKPKLLLDHCDCWNHDRYLELRFKGLNFIGSQSPRCNHIPQSGAGLSNVEDDYGFPVNQIYVTKDKFYITEIKGNPGVWGLMKQYLPKMECPNRVDCYSPDTSEKCGSVRVSTCLNVWGLECVPCSGRNAATLEPECRKKYPKCCGNQCKTKSPFFLSIPSLFNDE</sequence>
<dbReference type="GO" id="GO:0046872">
    <property type="term" value="F:metal ion binding"/>
    <property type="evidence" value="ECO:0007669"/>
    <property type="project" value="UniProtKB-KW"/>
</dbReference>
<evidence type="ECO:0000256" key="8">
    <source>
        <dbReference type="ARBA" id="ARBA00022723"/>
    </source>
</evidence>
<evidence type="ECO:0000256" key="13">
    <source>
        <dbReference type="ARBA" id="ARBA00023211"/>
    </source>
</evidence>
<dbReference type="GO" id="GO:0003827">
    <property type="term" value="F:alpha-1,3-mannosylglycoprotein 2-beta-N-acetylglucosaminyltransferase activity"/>
    <property type="evidence" value="ECO:0007669"/>
    <property type="project" value="UniProtKB-EC"/>
</dbReference>
<dbReference type="InParanoid" id="D3BVF9"/>
<evidence type="ECO:0000256" key="10">
    <source>
        <dbReference type="ARBA" id="ARBA00022989"/>
    </source>
</evidence>
<evidence type="ECO:0000256" key="7">
    <source>
        <dbReference type="ARBA" id="ARBA00022692"/>
    </source>
</evidence>